<gene>
    <name evidence="2" type="ORF">GCM10011613_12930</name>
</gene>
<dbReference type="Pfam" id="PF12705">
    <property type="entry name" value="PDDEXK_1"/>
    <property type="match status" value="1"/>
</dbReference>
<proteinExistence type="predicted"/>
<sequence length="759" mass="85935">MTEFKRVLHLQNSVTRETSYELIAQAFALGDLKKLDEIYLEGFDDLPPLIRHILDIATDSPIHLPNQTAKHSHLIRTQTSNLEEEIRAAALWSYSELQAAPSDALIGIVVPNLGQCRDQVERIFTEVFEAHSIVPNSPRYTLPFNFSAGTPLGTTPLINSLFEILRLQDDNWPLEKLCNLLHSPFWGDEPQEAIARAHLITDLRKLGRITLNTSDLRYCTSKLEERIPQFSNLGLSKRFEEIGNLLRRRFDNKSASAWLIVFDQLLAIMNWPGTRRLDSQEYQQLNQWFEVRDQFASMDNYSTTISYPQACRYLRELADKTPFQAQTPDSPIQILGALEAAGLQFSHLWVMGLSDNQWPPVPSPNPMLPLHLQREHKMPHASATRELEIAEGLTQRYKQSAQHIIFSSAHGDGDTELRPSALIRDIPLTDISAILKQPESALQNYYAQLQNYSQLEIIQDASGPQLKAQEPVRGGSSLFRYQAACPFEAFVRLRLGATTPDEPVIGFNAAERGNLLHDSLAAIWRELKSSKGLAALDDHSLHTLVSNITHDIIGKIQARNPRKLGKVYCELEQKRLTQLLTEWLSAERERPDFDVVAIEEDNDIEFAGLKLKLRIDRIDEFSNGDRLLIDYKTGNASSKSWQGERITEPQLPLYAVTGKDITAISFAQINRKQQKWDGLGELHDTSLNQQGIKPSDDWQYQLQEWRDQLQKLANDFIAGDARVDFKDATLETYAADLIPLTRLADADAITQFSSGGDAQ</sequence>
<dbReference type="Proteomes" id="UP000619761">
    <property type="component" value="Unassembled WGS sequence"/>
</dbReference>
<evidence type="ECO:0000313" key="3">
    <source>
        <dbReference type="Proteomes" id="UP000619761"/>
    </source>
</evidence>
<dbReference type="Gene3D" id="3.90.320.10">
    <property type="match status" value="1"/>
</dbReference>
<dbReference type="SUPFAM" id="SSF52540">
    <property type="entry name" value="P-loop containing nucleoside triphosphate hydrolases"/>
    <property type="match status" value="1"/>
</dbReference>
<dbReference type="InterPro" id="IPR038726">
    <property type="entry name" value="PDDEXK_AddAB-type"/>
</dbReference>
<reference evidence="3" key="1">
    <citation type="journal article" date="2019" name="Int. J. Syst. Evol. Microbiol.">
        <title>The Global Catalogue of Microorganisms (GCM) 10K type strain sequencing project: providing services to taxonomists for standard genome sequencing and annotation.</title>
        <authorList>
            <consortium name="The Broad Institute Genomics Platform"/>
            <consortium name="The Broad Institute Genome Sequencing Center for Infectious Disease"/>
            <person name="Wu L."/>
            <person name="Ma J."/>
        </authorList>
    </citation>
    <scope>NUCLEOTIDE SEQUENCE [LARGE SCALE GENOMIC DNA]</scope>
    <source>
        <strain evidence="3">KCTC 32239</strain>
    </source>
</reference>
<keyword evidence="2" id="KW-0067">ATP-binding</keyword>
<organism evidence="2 3">
    <name type="scientific">Cellvibrio zantedeschiae</name>
    <dbReference type="NCBI Taxonomy" id="1237077"/>
    <lineage>
        <taxon>Bacteria</taxon>
        <taxon>Pseudomonadati</taxon>
        <taxon>Pseudomonadota</taxon>
        <taxon>Gammaproteobacteria</taxon>
        <taxon>Cellvibrionales</taxon>
        <taxon>Cellvibrionaceae</taxon>
        <taxon>Cellvibrio</taxon>
    </lineage>
</organism>
<keyword evidence="2" id="KW-0547">Nucleotide-binding</keyword>
<accession>A0ABQ3AXQ9</accession>
<keyword evidence="2" id="KW-0378">Hydrolase</keyword>
<comment type="caution">
    <text evidence="2">The sequence shown here is derived from an EMBL/GenBank/DDBJ whole genome shotgun (WGS) entry which is preliminary data.</text>
</comment>
<evidence type="ECO:0000259" key="1">
    <source>
        <dbReference type="Pfam" id="PF12705"/>
    </source>
</evidence>
<dbReference type="GO" id="GO:0004386">
    <property type="term" value="F:helicase activity"/>
    <property type="evidence" value="ECO:0007669"/>
    <property type="project" value="UniProtKB-KW"/>
</dbReference>
<dbReference type="EMBL" id="BMYZ01000001">
    <property type="protein sequence ID" value="GGY69969.1"/>
    <property type="molecule type" value="Genomic_DNA"/>
</dbReference>
<name>A0ABQ3AXQ9_9GAMM</name>
<dbReference type="InterPro" id="IPR019925">
    <property type="entry name" value="DNA_repair_protein_predicted"/>
</dbReference>
<keyword evidence="2" id="KW-0347">Helicase</keyword>
<keyword evidence="3" id="KW-1185">Reference proteome</keyword>
<feature type="domain" description="PD-(D/E)XK endonuclease-like" evidence="1">
    <location>
        <begin position="483"/>
        <end position="718"/>
    </location>
</feature>
<evidence type="ECO:0000313" key="2">
    <source>
        <dbReference type="EMBL" id="GGY69969.1"/>
    </source>
</evidence>
<protein>
    <submittedName>
        <fullName evidence="2">ATP-dependent helicase</fullName>
    </submittedName>
</protein>
<dbReference type="NCBIfam" id="TIGR03623">
    <property type="entry name" value="probable DNA repair protein"/>
    <property type="match status" value="1"/>
</dbReference>
<dbReference type="InterPro" id="IPR027417">
    <property type="entry name" value="P-loop_NTPase"/>
</dbReference>
<dbReference type="InterPro" id="IPR011604">
    <property type="entry name" value="PDDEXK-like_dom_sf"/>
</dbReference>